<dbReference type="Gene3D" id="1.10.1740.10">
    <property type="match status" value="1"/>
</dbReference>
<evidence type="ECO:0000256" key="3">
    <source>
        <dbReference type="ARBA" id="ARBA00023082"/>
    </source>
</evidence>
<dbReference type="Pfam" id="PF08281">
    <property type="entry name" value="Sigma70_r4_2"/>
    <property type="match status" value="1"/>
</dbReference>
<accession>A0ABQ4ERS0</accession>
<evidence type="ECO:0000256" key="1">
    <source>
        <dbReference type="ARBA" id="ARBA00010641"/>
    </source>
</evidence>
<dbReference type="SUPFAM" id="SSF88946">
    <property type="entry name" value="Sigma2 domain of RNA polymerase sigma factors"/>
    <property type="match status" value="1"/>
</dbReference>
<feature type="region of interest" description="Disordered" evidence="6">
    <location>
        <begin position="9"/>
        <end position="38"/>
    </location>
</feature>
<comment type="caution">
    <text evidence="9">The sequence shown here is derived from an EMBL/GenBank/DDBJ whole genome shotgun (WGS) entry which is preliminary data.</text>
</comment>
<dbReference type="EMBL" id="BONX01000026">
    <property type="protein sequence ID" value="GIG97338.1"/>
    <property type="molecule type" value="Genomic_DNA"/>
</dbReference>
<keyword evidence="5" id="KW-0804">Transcription</keyword>
<proteinExistence type="inferred from homology"/>
<dbReference type="NCBIfam" id="TIGR02937">
    <property type="entry name" value="sigma70-ECF"/>
    <property type="match status" value="1"/>
</dbReference>
<feature type="domain" description="RNA polymerase sigma-70 region 2" evidence="7">
    <location>
        <begin position="63"/>
        <end position="115"/>
    </location>
</feature>
<dbReference type="Proteomes" id="UP000621500">
    <property type="component" value="Unassembled WGS sequence"/>
</dbReference>
<evidence type="ECO:0000256" key="4">
    <source>
        <dbReference type="ARBA" id="ARBA00023125"/>
    </source>
</evidence>
<evidence type="ECO:0000259" key="8">
    <source>
        <dbReference type="Pfam" id="PF08281"/>
    </source>
</evidence>
<gene>
    <name evidence="9" type="ORF">Pma05_39110</name>
</gene>
<evidence type="ECO:0000313" key="10">
    <source>
        <dbReference type="Proteomes" id="UP000621500"/>
    </source>
</evidence>
<feature type="domain" description="RNA polymerase sigma factor 70 region 4 type 2" evidence="8">
    <location>
        <begin position="137"/>
        <end position="187"/>
    </location>
</feature>
<dbReference type="InterPro" id="IPR013249">
    <property type="entry name" value="RNA_pol_sigma70_r4_t2"/>
</dbReference>
<dbReference type="InterPro" id="IPR036388">
    <property type="entry name" value="WH-like_DNA-bd_sf"/>
</dbReference>
<organism evidence="9 10">
    <name type="scientific">Plantactinospora mayteni</name>
    <dbReference type="NCBI Taxonomy" id="566021"/>
    <lineage>
        <taxon>Bacteria</taxon>
        <taxon>Bacillati</taxon>
        <taxon>Actinomycetota</taxon>
        <taxon>Actinomycetes</taxon>
        <taxon>Micromonosporales</taxon>
        <taxon>Micromonosporaceae</taxon>
        <taxon>Plantactinospora</taxon>
    </lineage>
</organism>
<keyword evidence="10" id="KW-1185">Reference proteome</keyword>
<dbReference type="InterPro" id="IPR014284">
    <property type="entry name" value="RNA_pol_sigma-70_dom"/>
</dbReference>
<keyword evidence="4" id="KW-0238">DNA-binding</keyword>
<dbReference type="InterPro" id="IPR013324">
    <property type="entry name" value="RNA_pol_sigma_r3/r4-like"/>
</dbReference>
<evidence type="ECO:0000313" key="9">
    <source>
        <dbReference type="EMBL" id="GIG97338.1"/>
    </source>
</evidence>
<dbReference type="Gene3D" id="1.10.10.10">
    <property type="entry name" value="Winged helix-like DNA-binding domain superfamily/Winged helix DNA-binding domain"/>
    <property type="match status" value="1"/>
</dbReference>
<dbReference type="InterPro" id="IPR007627">
    <property type="entry name" value="RNA_pol_sigma70_r2"/>
</dbReference>
<dbReference type="CDD" id="cd06171">
    <property type="entry name" value="Sigma70_r4"/>
    <property type="match status" value="1"/>
</dbReference>
<keyword evidence="2" id="KW-0805">Transcription regulation</keyword>
<dbReference type="PANTHER" id="PTHR43133:SF50">
    <property type="entry name" value="ECF RNA POLYMERASE SIGMA FACTOR SIGM"/>
    <property type="match status" value="1"/>
</dbReference>
<keyword evidence="3" id="KW-0731">Sigma factor</keyword>
<dbReference type="Pfam" id="PF04542">
    <property type="entry name" value="Sigma70_r2"/>
    <property type="match status" value="1"/>
</dbReference>
<protein>
    <submittedName>
        <fullName evidence="9">RNA polymerase sigma24 factor</fullName>
    </submittedName>
</protein>
<evidence type="ECO:0000256" key="5">
    <source>
        <dbReference type="ARBA" id="ARBA00023163"/>
    </source>
</evidence>
<dbReference type="PANTHER" id="PTHR43133">
    <property type="entry name" value="RNA POLYMERASE ECF-TYPE SIGMA FACTO"/>
    <property type="match status" value="1"/>
</dbReference>
<sequence>MPDTIALVTSRADPPRSTFRAATPSVPGGEAVDRTGGGARPEVATFQEFYALTFHPLTMQLWAYTGDLAQAQDVVQDAFCALFERWDRISQYDDPTAWVRRVAWNRATNRFRRSRTFLRWAQRQRESHVPEPSPDRVMLVAALAELPATQRRALVKFHLGDLSIAEIAVQEGVSAGTVKSWLHRGRAVLAARLAERGEEQR</sequence>
<dbReference type="InterPro" id="IPR013325">
    <property type="entry name" value="RNA_pol_sigma_r2"/>
</dbReference>
<dbReference type="InterPro" id="IPR039425">
    <property type="entry name" value="RNA_pol_sigma-70-like"/>
</dbReference>
<comment type="similarity">
    <text evidence="1">Belongs to the sigma-70 factor family. ECF subfamily.</text>
</comment>
<reference evidence="9 10" key="1">
    <citation type="submission" date="2021-01" db="EMBL/GenBank/DDBJ databases">
        <title>Whole genome shotgun sequence of Plantactinospora mayteni NBRC 109088.</title>
        <authorList>
            <person name="Komaki H."/>
            <person name="Tamura T."/>
        </authorList>
    </citation>
    <scope>NUCLEOTIDE SEQUENCE [LARGE SCALE GENOMIC DNA]</scope>
    <source>
        <strain evidence="9 10">NBRC 109088</strain>
    </source>
</reference>
<dbReference type="SUPFAM" id="SSF88659">
    <property type="entry name" value="Sigma3 and sigma4 domains of RNA polymerase sigma factors"/>
    <property type="match status" value="1"/>
</dbReference>
<name>A0ABQ4ERS0_9ACTN</name>
<evidence type="ECO:0000259" key="7">
    <source>
        <dbReference type="Pfam" id="PF04542"/>
    </source>
</evidence>
<evidence type="ECO:0000256" key="2">
    <source>
        <dbReference type="ARBA" id="ARBA00023015"/>
    </source>
</evidence>
<evidence type="ECO:0000256" key="6">
    <source>
        <dbReference type="SAM" id="MobiDB-lite"/>
    </source>
</evidence>